<keyword evidence="3" id="KW-1185">Reference proteome</keyword>
<reference evidence="2 3" key="1">
    <citation type="journal article" date="2020" name="ISME J.">
        <title>Uncovering the hidden diversity of litter-decomposition mechanisms in mushroom-forming fungi.</title>
        <authorList>
            <person name="Floudas D."/>
            <person name="Bentzer J."/>
            <person name="Ahren D."/>
            <person name="Johansson T."/>
            <person name="Persson P."/>
            <person name="Tunlid A."/>
        </authorList>
    </citation>
    <scope>NUCLEOTIDE SEQUENCE [LARGE SCALE GENOMIC DNA]</scope>
    <source>
        <strain evidence="2 3">CBS 175.51</strain>
    </source>
</reference>
<dbReference type="Proteomes" id="UP000541558">
    <property type="component" value="Unassembled WGS sequence"/>
</dbReference>
<dbReference type="Pfam" id="PF14200">
    <property type="entry name" value="RicinB_lectin_2"/>
    <property type="match status" value="1"/>
</dbReference>
<sequence>MAEKIQTGLTFMIRNVRSGTVIDVSPADKRTIVGFPQNNGPSQKWTANWTGGGWTLRSGNVYLALAVVPADGARLVASAAPFEWHIWHDQVFPGTYRIFAPRTFYNLDLWNYGDQTPGTLVTLWHQWNGAHQLWDFVQGKSSESYIVNSVPNCGSP</sequence>
<accession>A0A8H5BBC7</accession>
<evidence type="ECO:0000313" key="3">
    <source>
        <dbReference type="Proteomes" id="UP000541558"/>
    </source>
</evidence>
<dbReference type="AlphaFoldDB" id="A0A8H5BBC7"/>
<evidence type="ECO:0000259" key="1">
    <source>
        <dbReference type="SMART" id="SM00458"/>
    </source>
</evidence>
<gene>
    <name evidence="2" type="ORF">D9611_010364</name>
</gene>
<protein>
    <recommendedName>
        <fullName evidence="1">Ricin B lectin domain-containing protein</fullName>
    </recommendedName>
</protein>
<dbReference type="Gene3D" id="2.80.10.50">
    <property type="match status" value="1"/>
</dbReference>
<dbReference type="EMBL" id="JAACJK010000171">
    <property type="protein sequence ID" value="KAF5320094.1"/>
    <property type="molecule type" value="Genomic_DNA"/>
</dbReference>
<organism evidence="2 3">
    <name type="scientific">Ephemerocybe angulata</name>
    <dbReference type="NCBI Taxonomy" id="980116"/>
    <lineage>
        <taxon>Eukaryota</taxon>
        <taxon>Fungi</taxon>
        <taxon>Dikarya</taxon>
        <taxon>Basidiomycota</taxon>
        <taxon>Agaricomycotina</taxon>
        <taxon>Agaricomycetes</taxon>
        <taxon>Agaricomycetidae</taxon>
        <taxon>Agaricales</taxon>
        <taxon>Agaricineae</taxon>
        <taxon>Psathyrellaceae</taxon>
        <taxon>Ephemerocybe</taxon>
    </lineage>
</organism>
<name>A0A8H5BBC7_9AGAR</name>
<dbReference type="SUPFAM" id="SSF50370">
    <property type="entry name" value="Ricin B-like lectins"/>
    <property type="match status" value="1"/>
</dbReference>
<dbReference type="OrthoDB" id="2131701at2759"/>
<comment type="caution">
    <text evidence="2">The sequence shown here is derived from an EMBL/GenBank/DDBJ whole genome shotgun (WGS) entry which is preliminary data.</text>
</comment>
<dbReference type="SMART" id="SM00458">
    <property type="entry name" value="RICIN"/>
    <property type="match status" value="1"/>
</dbReference>
<evidence type="ECO:0000313" key="2">
    <source>
        <dbReference type="EMBL" id="KAF5320094.1"/>
    </source>
</evidence>
<dbReference type="InterPro" id="IPR035992">
    <property type="entry name" value="Ricin_B-like_lectins"/>
</dbReference>
<dbReference type="InterPro" id="IPR000772">
    <property type="entry name" value="Ricin_B_lectin"/>
</dbReference>
<feature type="domain" description="Ricin B lectin" evidence="1">
    <location>
        <begin position="8"/>
        <end position="137"/>
    </location>
</feature>
<dbReference type="CDD" id="cd23422">
    <property type="entry name" value="beta-trefoil_Ricin_MPL_CNL"/>
    <property type="match status" value="1"/>
</dbReference>
<proteinExistence type="predicted"/>